<comment type="caution">
    <text evidence="1">The sequence shown here is derived from an EMBL/GenBank/DDBJ whole genome shotgun (WGS) entry which is preliminary data.</text>
</comment>
<reference evidence="1 2" key="1">
    <citation type="submission" date="2024-12" db="EMBL/GenBank/DDBJ databases">
        <title>The unique morphological basis and parallel evolutionary history of personate flowers in Penstemon.</title>
        <authorList>
            <person name="Depatie T.H."/>
            <person name="Wessinger C.A."/>
        </authorList>
    </citation>
    <scope>NUCLEOTIDE SEQUENCE [LARGE SCALE GENOMIC DNA]</scope>
    <source>
        <strain evidence="1">WTNN_2</strain>
        <tissue evidence="1">Leaf</tissue>
    </source>
</reference>
<keyword evidence="2" id="KW-1185">Reference proteome</keyword>
<protein>
    <submittedName>
        <fullName evidence="1">Uncharacterized protein</fullName>
    </submittedName>
</protein>
<name>A0ABD3ULF9_9LAMI</name>
<proteinExistence type="predicted"/>
<dbReference type="Proteomes" id="UP001634393">
    <property type="component" value="Unassembled WGS sequence"/>
</dbReference>
<accession>A0ABD3ULF9</accession>
<evidence type="ECO:0000313" key="1">
    <source>
        <dbReference type="EMBL" id="KAL3849253.1"/>
    </source>
</evidence>
<gene>
    <name evidence="1" type="ORF">ACJIZ3_011135</name>
</gene>
<dbReference type="AlphaFoldDB" id="A0ABD3ULF9"/>
<organism evidence="1 2">
    <name type="scientific">Penstemon smallii</name>
    <dbReference type="NCBI Taxonomy" id="265156"/>
    <lineage>
        <taxon>Eukaryota</taxon>
        <taxon>Viridiplantae</taxon>
        <taxon>Streptophyta</taxon>
        <taxon>Embryophyta</taxon>
        <taxon>Tracheophyta</taxon>
        <taxon>Spermatophyta</taxon>
        <taxon>Magnoliopsida</taxon>
        <taxon>eudicotyledons</taxon>
        <taxon>Gunneridae</taxon>
        <taxon>Pentapetalae</taxon>
        <taxon>asterids</taxon>
        <taxon>lamiids</taxon>
        <taxon>Lamiales</taxon>
        <taxon>Plantaginaceae</taxon>
        <taxon>Cheloneae</taxon>
        <taxon>Penstemon</taxon>
    </lineage>
</organism>
<evidence type="ECO:0000313" key="2">
    <source>
        <dbReference type="Proteomes" id="UP001634393"/>
    </source>
</evidence>
<sequence length="39" mass="4383">MNHEGKACRVYADPAEKRIVLQLSCGASWWTDSIGRVMC</sequence>
<dbReference type="EMBL" id="JBJXBP010000001">
    <property type="protein sequence ID" value="KAL3849253.1"/>
    <property type="molecule type" value="Genomic_DNA"/>
</dbReference>